<dbReference type="InterPro" id="IPR029068">
    <property type="entry name" value="Glyas_Bleomycin-R_OHBP_Dase"/>
</dbReference>
<comment type="caution">
    <text evidence="2">The sequence shown here is derived from an EMBL/GenBank/DDBJ whole genome shotgun (WGS) entry which is preliminary data.</text>
</comment>
<evidence type="ECO:0000313" key="2">
    <source>
        <dbReference type="EMBL" id="NMM47538.1"/>
    </source>
</evidence>
<dbReference type="EMBL" id="JABBNU010000002">
    <property type="protein sequence ID" value="NMM47538.1"/>
    <property type="molecule type" value="Genomic_DNA"/>
</dbReference>
<proteinExistence type="predicted"/>
<dbReference type="AlphaFoldDB" id="A0A848IWJ7"/>
<accession>A0A848IWJ7</accession>
<dbReference type="Gene3D" id="3.10.180.10">
    <property type="entry name" value="2,3-Dihydroxybiphenyl 1,2-Dioxygenase, domain 1"/>
    <property type="match status" value="1"/>
</dbReference>
<dbReference type="PROSITE" id="PS51819">
    <property type="entry name" value="VOC"/>
    <property type="match status" value="1"/>
</dbReference>
<gene>
    <name evidence="2" type="ORF">HH304_03940</name>
</gene>
<dbReference type="RefSeq" id="WP_169678160.1">
    <property type="nucleotide sequence ID" value="NZ_JABBNU010000002.1"/>
</dbReference>
<protein>
    <submittedName>
        <fullName evidence="2">Glyoxalase</fullName>
    </submittedName>
</protein>
<name>A0A848IWJ7_9BACT</name>
<sequence>MKHMISHGATILHVNDINKSIEFYVQKIGFTSNFTWEIPITYAILSAGDRLSIHLSKKNSYSENKNPIPIMYIFVENIDSYYSELIKNNTPIHNPIGNRDYQMRDFDIIDPDGYLLTFGQGL</sequence>
<feature type="domain" description="VOC" evidence="1">
    <location>
        <begin position="4"/>
        <end position="121"/>
    </location>
</feature>
<keyword evidence="3" id="KW-1185">Reference proteome</keyword>
<evidence type="ECO:0000259" key="1">
    <source>
        <dbReference type="PROSITE" id="PS51819"/>
    </source>
</evidence>
<dbReference type="InterPro" id="IPR037523">
    <property type="entry name" value="VOC_core"/>
</dbReference>
<evidence type="ECO:0000313" key="3">
    <source>
        <dbReference type="Proteomes" id="UP000559010"/>
    </source>
</evidence>
<reference evidence="2 3" key="1">
    <citation type="submission" date="2020-04" db="EMBL/GenBank/DDBJ databases">
        <title>Flammeovirgaceae bacterium KN852 isolated from deep sea.</title>
        <authorList>
            <person name="Zhang D.-C."/>
        </authorList>
    </citation>
    <scope>NUCLEOTIDE SEQUENCE [LARGE SCALE GENOMIC DNA]</scope>
    <source>
        <strain evidence="2 3">KN852</strain>
    </source>
</reference>
<dbReference type="InterPro" id="IPR004360">
    <property type="entry name" value="Glyas_Fos-R_dOase_dom"/>
</dbReference>
<dbReference type="SUPFAM" id="SSF54593">
    <property type="entry name" value="Glyoxalase/Bleomycin resistance protein/Dihydroxybiphenyl dioxygenase"/>
    <property type="match status" value="1"/>
</dbReference>
<dbReference type="Pfam" id="PF00903">
    <property type="entry name" value="Glyoxalase"/>
    <property type="match status" value="1"/>
</dbReference>
<organism evidence="2 3">
    <name type="scientific">Marinigracilibium pacificum</name>
    <dbReference type="NCBI Taxonomy" id="2729599"/>
    <lineage>
        <taxon>Bacteria</taxon>
        <taxon>Pseudomonadati</taxon>
        <taxon>Bacteroidota</taxon>
        <taxon>Cytophagia</taxon>
        <taxon>Cytophagales</taxon>
        <taxon>Flammeovirgaceae</taxon>
        <taxon>Marinigracilibium</taxon>
    </lineage>
</organism>
<dbReference type="Proteomes" id="UP000559010">
    <property type="component" value="Unassembled WGS sequence"/>
</dbReference>